<comment type="caution">
    <text evidence="3">The sequence shown here is derived from an EMBL/GenBank/DDBJ whole genome shotgun (WGS) entry which is preliminary data.</text>
</comment>
<feature type="transmembrane region" description="Helical" evidence="1">
    <location>
        <begin position="61"/>
        <end position="83"/>
    </location>
</feature>
<keyword evidence="4" id="KW-1185">Reference proteome</keyword>
<evidence type="ECO:0000256" key="1">
    <source>
        <dbReference type="SAM" id="Phobius"/>
    </source>
</evidence>
<dbReference type="RefSeq" id="WP_382398950.1">
    <property type="nucleotide sequence ID" value="NZ_JBHTNH010000012.1"/>
</dbReference>
<accession>A0ABW3ZUC0</accession>
<keyword evidence="1" id="KW-0472">Membrane</keyword>
<proteinExistence type="predicted"/>
<evidence type="ECO:0000259" key="2">
    <source>
        <dbReference type="Pfam" id="PF14317"/>
    </source>
</evidence>
<reference evidence="4" key="1">
    <citation type="journal article" date="2019" name="Int. J. Syst. Evol. Microbiol.">
        <title>The Global Catalogue of Microorganisms (GCM) 10K type strain sequencing project: providing services to taxonomists for standard genome sequencing and annotation.</title>
        <authorList>
            <consortium name="The Broad Institute Genomics Platform"/>
            <consortium name="The Broad Institute Genome Sequencing Center for Infectious Disease"/>
            <person name="Wu L."/>
            <person name="Ma J."/>
        </authorList>
    </citation>
    <scope>NUCLEOTIDE SEQUENCE [LARGE SCALE GENOMIC DNA]</scope>
    <source>
        <strain evidence="4">CCUG 54822</strain>
    </source>
</reference>
<keyword evidence="1" id="KW-1133">Transmembrane helix</keyword>
<evidence type="ECO:0000313" key="4">
    <source>
        <dbReference type="Proteomes" id="UP001597178"/>
    </source>
</evidence>
<dbReference type="InterPro" id="IPR025588">
    <property type="entry name" value="YcxB-like_C"/>
</dbReference>
<gene>
    <name evidence="3" type="ORF">ACFQ4A_06975</name>
</gene>
<dbReference type="Pfam" id="PF14317">
    <property type="entry name" value="YcxB"/>
    <property type="match status" value="1"/>
</dbReference>
<protein>
    <submittedName>
        <fullName evidence="3">YcxB family protein</fullName>
    </submittedName>
</protein>
<sequence>MLPNENNEVSINGKLTYEDIKKYSKYHSQKIVVSYFLISAVVSLAVFMLILPVSLYWVCLIYLPISLIISTASTLTLVFLARLNSRREYESDRTAKSEVTYVINNQGILQKRGKSNTHFEWDDIIKAYENKELFRLYISKNKAIVMPKRFFNTKNDVELFKNIVRENSDTNRISME</sequence>
<dbReference type="Proteomes" id="UP001597178">
    <property type="component" value="Unassembled WGS sequence"/>
</dbReference>
<keyword evidence="1" id="KW-0812">Transmembrane</keyword>
<feature type="domain" description="YcxB-like C-terminal" evidence="2">
    <location>
        <begin position="103"/>
        <end position="163"/>
    </location>
</feature>
<feature type="transmembrane region" description="Helical" evidence="1">
    <location>
        <begin position="31"/>
        <end position="55"/>
    </location>
</feature>
<evidence type="ECO:0000313" key="3">
    <source>
        <dbReference type="EMBL" id="MFD1361408.1"/>
    </source>
</evidence>
<organism evidence="3 4">
    <name type="scientific">Lentibacillus salinarum</name>
    <dbReference type="NCBI Taxonomy" id="446820"/>
    <lineage>
        <taxon>Bacteria</taxon>
        <taxon>Bacillati</taxon>
        <taxon>Bacillota</taxon>
        <taxon>Bacilli</taxon>
        <taxon>Bacillales</taxon>
        <taxon>Bacillaceae</taxon>
        <taxon>Lentibacillus</taxon>
    </lineage>
</organism>
<name>A0ABW3ZUC0_9BACI</name>
<dbReference type="EMBL" id="JBHTNH010000012">
    <property type="protein sequence ID" value="MFD1361408.1"/>
    <property type="molecule type" value="Genomic_DNA"/>
</dbReference>